<proteinExistence type="predicted"/>
<organism evidence="1">
    <name type="scientific">Streptomyces sp. NBC_00060</name>
    <dbReference type="NCBI Taxonomy" id="2975636"/>
    <lineage>
        <taxon>Bacteria</taxon>
        <taxon>Bacillati</taxon>
        <taxon>Actinomycetota</taxon>
        <taxon>Actinomycetes</taxon>
        <taxon>Kitasatosporales</taxon>
        <taxon>Streptomycetaceae</taxon>
        <taxon>Streptomyces</taxon>
    </lineage>
</organism>
<dbReference type="AlphaFoldDB" id="A0AAU2GTN9"/>
<protein>
    <submittedName>
        <fullName evidence="1">Uncharacterized protein</fullName>
    </submittedName>
</protein>
<accession>A0AAU2GTN9</accession>
<reference evidence="1" key="1">
    <citation type="submission" date="2022-10" db="EMBL/GenBank/DDBJ databases">
        <title>The complete genomes of actinobacterial strains from the NBC collection.</title>
        <authorList>
            <person name="Joergensen T.S."/>
            <person name="Alvarez Arevalo M."/>
            <person name="Sterndorff E.B."/>
            <person name="Faurdal D."/>
            <person name="Vuksanovic O."/>
            <person name="Mourched A.-S."/>
            <person name="Charusanti P."/>
            <person name="Shaw S."/>
            <person name="Blin K."/>
            <person name="Weber T."/>
        </authorList>
    </citation>
    <scope>NUCLEOTIDE SEQUENCE</scope>
    <source>
        <strain evidence="1">NBC_00060</strain>
    </source>
</reference>
<gene>
    <name evidence="1" type="ORF">OHV25_02950</name>
</gene>
<sequence>MSAMKRVCTSTDRHGTRYSRTSLDTPGTLVTWAAINLTIYPITWGTELVEEARAAM</sequence>
<name>A0AAU2GTN9_9ACTN</name>
<dbReference type="EMBL" id="CP108253">
    <property type="protein sequence ID" value="WTU38595.1"/>
    <property type="molecule type" value="Genomic_DNA"/>
</dbReference>
<evidence type="ECO:0000313" key="1">
    <source>
        <dbReference type="EMBL" id="WTU38595.1"/>
    </source>
</evidence>